<reference evidence="1 2" key="1">
    <citation type="submission" date="2018-08" db="EMBL/GenBank/DDBJ databases">
        <title>A genome reference for cultivated species of the human gut microbiota.</title>
        <authorList>
            <person name="Zou Y."/>
            <person name="Xue W."/>
            <person name="Luo G."/>
        </authorList>
    </citation>
    <scope>NUCLEOTIDE SEQUENCE [LARGE SCALE GENOMIC DNA]</scope>
    <source>
        <strain evidence="1 2">AM33-3BH</strain>
    </source>
</reference>
<dbReference type="InterPro" id="IPR026989">
    <property type="entry name" value="TnpV"/>
</dbReference>
<protein>
    <submittedName>
        <fullName evidence="1">TnpV protein</fullName>
    </submittedName>
</protein>
<evidence type="ECO:0000313" key="2">
    <source>
        <dbReference type="Proteomes" id="UP000285773"/>
    </source>
</evidence>
<dbReference type="RefSeq" id="WP_118095785.1">
    <property type="nucleotide sequence ID" value="NZ_JAKUVV010000024.1"/>
</dbReference>
<dbReference type="Pfam" id="PF14198">
    <property type="entry name" value="TnpV"/>
    <property type="match status" value="1"/>
</dbReference>
<accession>A0A414CIX8</accession>
<name>A0A414CIX8_STRPA</name>
<gene>
    <name evidence="1" type="ORF">DW820_06480</name>
</gene>
<proteinExistence type="predicted"/>
<evidence type="ECO:0000313" key="1">
    <source>
        <dbReference type="EMBL" id="RHC94978.1"/>
    </source>
</evidence>
<organism evidence="1 2">
    <name type="scientific">Streptococcus parasanguinis</name>
    <dbReference type="NCBI Taxonomy" id="1318"/>
    <lineage>
        <taxon>Bacteria</taxon>
        <taxon>Bacillati</taxon>
        <taxon>Bacillota</taxon>
        <taxon>Bacilli</taxon>
        <taxon>Lactobacillales</taxon>
        <taxon>Streptococcaceae</taxon>
        <taxon>Streptococcus</taxon>
    </lineage>
</organism>
<comment type="caution">
    <text evidence="1">The sequence shown here is derived from an EMBL/GenBank/DDBJ whole genome shotgun (WGS) entry which is preliminary data.</text>
</comment>
<dbReference type="EMBL" id="QSIO01000002">
    <property type="protein sequence ID" value="RHC94978.1"/>
    <property type="molecule type" value="Genomic_DNA"/>
</dbReference>
<dbReference type="Proteomes" id="UP000285773">
    <property type="component" value="Unassembled WGS sequence"/>
</dbReference>
<dbReference type="AlphaFoldDB" id="A0A414CIX8"/>
<sequence length="73" mass="8793">MNMELTYTQNGDYLIPNIKLTEQEVKLIGKYGQMRKQYLKEHRPILWNQLILTEQLFQHTRNTIKQNRNIASC</sequence>